<evidence type="ECO:0000313" key="3">
    <source>
        <dbReference type="Proteomes" id="UP000290218"/>
    </source>
</evidence>
<dbReference type="InterPro" id="IPR021708">
    <property type="entry name" value="DUF3291"/>
</dbReference>
<comment type="caution">
    <text evidence="2">The sequence shown here is derived from an EMBL/GenBank/DDBJ whole genome shotgun (WGS) entry which is preliminary data.</text>
</comment>
<sequence length="152" mass="17087">MPHHLAQINIALARAPLVSEIMRDFTNALAEINALAEASPGFVWRFQEENGNATVVRTFPDPRIIVNMSLWQDVSSLKNYAFRSMHGRFFARRAEWFEPMTTPHLALWWIPAGTLPTLDDAKARLQLLHETGETAAAFTFRAPFPAPDSPAT</sequence>
<reference evidence="2 3" key="1">
    <citation type="submission" date="2019-01" db="EMBL/GenBank/DDBJ databases">
        <title>Lacunisphaera sp. strain TWA-58.</title>
        <authorList>
            <person name="Chen W.-M."/>
        </authorList>
    </citation>
    <scope>NUCLEOTIDE SEQUENCE [LARGE SCALE GENOMIC DNA]</scope>
    <source>
        <strain evidence="2 3">TWA-58</strain>
    </source>
</reference>
<dbReference type="Proteomes" id="UP000290218">
    <property type="component" value="Unassembled WGS sequence"/>
</dbReference>
<dbReference type="InterPro" id="IPR011008">
    <property type="entry name" value="Dimeric_a/b-barrel"/>
</dbReference>
<dbReference type="AlphaFoldDB" id="A0A4Q1C5Y1"/>
<dbReference type="OrthoDB" id="2376237at2"/>
<evidence type="ECO:0000313" key="2">
    <source>
        <dbReference type="EMBL" id="RXK53841.1"/>
    </source>
</evidence>
<proteinExistence type="predicted"/>
<gene>
    <name evidence="2" type="ORF">ESB00_19355</name>
</gene>
<organism evidence="2 3">
    <name type="scientific">Oleiharenicola lentus</name>
    <dbReference type="NCBI Taxonomy" id="2508720"/>
    <lineage>
        <taxon>Bacteria</taxon>
        <taxon>Pseudomonadati</taxon>
        <taxon>Verrucomicrobiota</taxon>
        <taxon>Opitutia</taxon>
        <taxon>Opitutales</taxon>
        <taxon>Opitutaceae</taxon>
        <taxon>Oleiharenicola</taxon>
    </lineage>
</organism>
<accession>A0A4Q1C5Y1</accession>
<dbReference type="Pfam" id="PF11695">
    <property type="entry name" value="DUF3291"/>
    <property type="match status" value="1"/>
</dbReference>
<evidence type="ECO:0000259" key="1">
    <source>
        <dbReference type="Pfam" id="PF11695"/>
    </source>
</evidence>
<dbReference type="RefSeq" id="WP_129049873.1">
    <property type="nucleotide sequence ID" value="NZ_SDHX01000002.1"/>
</dbReference>
<protein>
    <submittedName>
        <fullName evidence="2">DUF3291 domain-containing protein</fullName>
    </submittedName>
</protein>
<dbReference type="EMBL" id="SDHX01000002">
    <property type="protein sequence ID" value="RXK53841.1"/>
    <property type="molecule type" value="Genomic_DNA"/>
</dbReference>
<dbReference type="SUPFAM" id="SSF54909">
    <property type="entry name" value="Dimeric alpha+beta barrel"/>
    <property type="match status" value="1"/>
</dbReference>
<name>A0A4Q1C5Y1_9BACT</name>
<feature type="domain" description="DUF3291" evidence="1">
    <location>
        <begin position="5"/>
        <end position="142"/>
    </location>
</feature>
<keyword evidence="3" id="KW-1185">Reference proteome</keyword>